<dbReference type="EMBL" id="JAKCXM010000216">
    <property type="protein sequence ID" value="KAJ0398431.1"/>
    <property type="molecule type" value="Genomic_DNA"/>
</dbReference>
<evidence type="ECO:0000313" key="2">
    <source>
        <dbReference type="Proteomes" id="UP001209570"/>
    </source>
</evidence>
<reference evidence="1" key="1">
    <citation type="submission" date="2021-12" db="EMBL/GenBank/DDBJ databases">
        <title>Prjna785345.</title>
        <authorList>
            <person name="Rujirawat T."/>
            <person name="Krajaejun T."/>
        </authorList>
    </citation>
    <scope>NUCLEOTIDE SEQUENCE</scope>
    <source>
        <strain evidence="1">Pi057C3</strain>
    </source>
</reference>
<accession>A0AAD5LEM5</accession>
<name>A0AAD5LEM5_PYTIN</name>
<gene>
    <name evidence="1" type="ORF">P43SY_001918</name>
</gene>
<protein>
    <submittedName>
        <fullName evidence="1">Uncharacterized protein</fullName>
    </submittedName>
</protein>
<organism evidence="1 2">
    <name type="scientific">Pythium insidiosum</name>
    <name type="common">Pythiosis disease agent</name>
    <dbReference type="NCBI Taxonomy" id="114742"/>
    <lineage>
        <taxon>Eukaryota</taxon>
        <taxon>Sar</taxon>
        <taxon>Stramenopiles</taxon>
        <taxon>Oomycota</taxon>
        <taxon>Peronosporomycetes</taxon>
        <taxon>Pythiales</taxon>
        <taxon>Pythiaceae</taxon>
        <taxon>Pythium</taxon>
    </lineage>
</organism>
<dbReference type="AlphaFoldDB" id="A0AAD5LEM5"/>
<proteinExistence type="predicted"/>
<sequence length="332" mass="34103">MIEPGVFLYLREGTTAAYSVRTLGASGNTLETSSGIAGSAITRTAFADATLAASTANAGAESTFTVSFTSAARVPVGGRIELDFPVVAPSFFVLPTAVVTSLVNVDATSTTISISGTSLRLTIAGQAIAIGAAVSVTFGKIYNPAQQTIGTFTIRTRHSAGSTLQESTGVAGPVITKTTLPLATTTIVPGSLMGGMVTSLVVSFANDAFLAVGSKIIVTVPARFRITDSSLGSLTGIPATGTTAVVTSATTIELTLASNTMSPGTGRSFTMANVYNPGSSCDQYIYEYCTTPWEAYSIQIVDSAGNIYQENTAVTGTPILKKPRLSGWIVMD</sequence>
<comment type="caution">
    <text evidence="1">The sequence shown here is derived from an EMBL/GenBank/DDBJ whole genome shotgun (WGS) entry which is preliminary data.</text>
</comment>
<dbReference type="Proteomes" id="UP001209570">
    <property type="component" value="Unassembled WGS sequence"/>
</dbReference>
<keyword evidence="2" id="KW-1185">Reference proteome</keyword>
<evidence type="ECO:0000313" key="1">
    <source>
        <dbReference type="EMBL" id="KAJ0398431.1"/>
    </source>
</evidence>